<gene>
    <name evidence="1" type="ORF">NTJ_04360</name>
</gene>
<organism evidence="1 2">
    <name type="scientific">Nesidiocoris tenuis</name>
    <dbReference type="NCBI Taxonomy" id="355587"/>
    <lineage>
        <taxon>Eukaryota</taxon>
        <taxon>Metazoa</taxon>
        <taxon>Ecdysozoa</taxon>
        <taxon>Arthropoda</taxon>
        <taxon>Hexapoda</taxon>
        <taxon>Insecta</taxon>
        <taxon>Pterygota</taxon>
        <taxon>Neoptera</taxon>
        <taxon>Paraneoptera</taxon>
        <taxon>Hemiptera</taxon>
        <taxon>Heteroptera</taxon>
        <taxon>Panheteroptera</taxon>
        <taxon>Cimicomorpha</taxon>
        <taxon>Miridae</taxon>
        <taxon>Dicyphina</taxon>
        <taxon>Nesidiocoris</taxon>
    </lineage>
</organism>
<proteinExistence type="predicted"/>
<evidence type="ECO:0000313" key="1">
    <source>
        <dbReference type="EMBL" id="BES91552.1"/>
    </source>
</evidence>
<sequence>MLVMRSIKRGFLRLIVFTSSVIIDVWPTIDFNLERKDSLLRPNQNAFRSFQTKNPDVSIPSTNDVFNQRQRPLNPFAAV</sequence>
<protein>
    <submittedName>
        <fullName evidence="1">Uncharacterized protein</fullName>
    </submittedName>
</protein>
<evidence type="ECO:0000313" key="2">
    <source>
        <dbReference type="Proteomes" id="UP001307889"/>
    </source>
</evidence>
<dbReference type="EMBL" id="AP028911">
    <property type="protein sequence ID" value="BES91552.1"/>
    <property type="molecule type" value="Genomic_DNA"/>
</dbReference>
<name>A0ABN7AMI5_9HEMI</name>
<keyword evidence="2" id="KW-1185">Reference proteome</keyword>
<dbReference type="Proteomes" id="UP001307889">
    <property type="component" value="Chromosome 3"/>
</dbReference>
<accession>A0ABN7AMI5</accession>
<reference evidence="1 2" key="1">
    <citation type="submission" date="2023-09" db="EMBL/GenBank/DDBJ databases">
        <title>Nesidiocoris tenuis whole genome shotgun sequence.</title>
        <authorList>
            <person name="Shibata T."/>
            <person name="Shimoda M."/>
            <person name="Kobayashi T."/>
            <person name="Uehara T."/>
        </authorList>
    </citation>
    <scope>NUCLEOTIDE SEQUENCE [LARGE SCALE GENOMIC DNA]</scope>
    <source>
        <strain evidence="1 2">Japan</strain>
    </source>
</reference>